<reference evidence="2 3" key="1">
    <citation type="submission" date="2016-10" db="EMBL/GenBank/DDBJ databases">
        <authorList>
            <person name="de Groot N.N."/>
        </authorList>
    </citation>
    <scope>NUCLEOTIDE SEQUENCE [LARGE SCALE GENOMIC DNA]</scope>
    <source>
        <strain evidence="2 3">DSM 21633</strain>
    </source>
</reference>
<proteinExistence type="predicted"/>
<sequence>MSSVVFISILIGLTVIGIFIWTFGKRSANSDHETFKYATYLLLITLLQLGLVIYSVIIE</sequence>
<evidence type="ECO:0000313" key="2">
    <source>
        <dbReference type="EMBL" id="SEQ90029.1"/>
    </source>
</evidence>
<dbReference type="RefSeq" id="WP_091774717.1">
    <property type="nucleotide sequence ID" value="NZ_FOES01000033.1"/>
</dbReference>
<evidence type="ECO:0000313" key="3">
    <source>
        <dbReference type="Proteomes" id="UP000199427"/>
    </source>
</evidence>
<keyword evidence="3" id="KW-1185">Reference proteome</keyword>
<name>A0A1H9JT76_9BACI</name>
<evidence type="ECO:0000256" key="1">
    <source>
        <dbReference type="SAM" id="Phobius"/>
    </source>
</evidence>
<gene>
    <name evidence="2" type="ORF">SAMN05216362_1333</name>
</gene>
<dbReference type="Proteomes" id="UP000199427">
    <property type="component" value="Unassembled WGS sequence"/>
</dbReference>
<feature type="transmembrane region" description="Helical" evidence="1">
    <location>
        <begin position="6"/>
        <end position="23"/>
    </location>
</feature>
<protein>
    <submittedName>
        <fullName evidence="2">Uncharacterized protein</fullName>
    </submittedName>
</protein>
<accession>A0A1H9JT76</accession>
<keyword evidence="1" id="KW-0472">Membrane</keyword>
<dbReference type="AlphaFoldDB" id="A0A1H9JT76"/>
<organism evidence="2 3">
    <name type="scientific">Piscibacillus halophilus</name>
    <dbReference type="NCBI Taxonomy" id="571933"/>
    <lineage>
        <taxon>Bacteria</taxon>
        <taxon>Bacillati</taxon>
        <taxon>Bacillota</taxon>
        <taxon>Bacilli</taxon>
        <taxon>Bacillales</taxon>
        <taxon>Bacillaceae</taxon>
        <taxon>Piscibacillus</taxon>
    </lineage>
</organism>
<feature type="transmembrane region" description="Helical" evidence="1">
    <location>
        <begin position="35"/>
        <end position="57"/>
    </location>
</feature>
<keyword evidence="1" id="KW-0812">Transmembrane</keyword>
<dbReference type="EMBL" id="FOES01000033">
    <property type="protein sequence ID" value="SEQ90029.1"/>
    <property type="molecule type" value="Genomic_DNA"/>
</dbReference>
<keyword evidence="1" id="KW-1133">Transmembrane helix</keyword>